<accession>A0ABS8UWU2</accession>
<keyword evidence="2" id="KW-1185">Reference proteome</keyword>
<evidence type="ECO:0000313" key="1">
    <source>
        <dbReference type="EMBL" id="MCD9638483.1"/>
    </source>
</evidence>
<protein>
    <submittedName>
        <fullName evidence="1">Uncharacterized protein</fullName>
    </submittedName>
</protein>
<name>A0ABS8UWU2_DATST</name>
<reference evidence="1 2" key="1">
    <citation type="journal article" date="2021" name="BMC Genomics">
        <title>Datura genome reveals duplications of psychoactive alkaloid biosynthetic genes and high mutation rate following tissue culture.</title>
        <authorList>
            <person name="Rajewski A."/>
            <person name="Carter-House D."/>
            <person name="Stajich J."/>
            <person name="Litt A."/>
        </authorList>
    </citation>
    <scope>NUCLEOTIDE SEQUENCE [LARGE SCALE GENOMIC DNA]</scope>
    <source>
        <strain evidence="1">AR-01</strain>
    </source>
</reference>
<sequence length="106" mass="12019">MLLLKCMVEMSLLQNVKSVFDAAIKVVLQPPKQKKRRRKSQRHVLFCDQQEENSQGVEGLAKRPSHFMQCRSSSSGYVSLATSNYKSKMTALMRGGVFQVTIHFSP</sequence>
<gene>
    <name evidence="1" type="ORF">HAX54_022483</name>
</gene>
<evidence type="ECO:0000313" key="2">
    <source>
        <dbReference type="Proteomes" id="UP000823775"/>
    </source>
</evidence>
<dbReference type="Proteomes" id="UP000823775">
    <property type="component" value="Unassembled WGS sequence"/>
</dbReference>
<comment type="caution">
    <text evidence="1">The sequence shown here is derived from an EMBL/GenBank/DDBJ whole genome shotgun (WGS) entry which is preliminary data.</text>
</comment>
<dbReference type="EMBL" id="JACEIK010002706">
    <property type="protein sequence ID" value="MCD9638483.1"/>
    <property type="molecule type" value="Genomic_DNA"/>
</dbReference>
<proteinExistence type="predicted"/>
<organism evidence="1 2">
    <name type="scientific">Datura stramonium</name>
    <name type="common">Jimsonweed</name>
    <name type="synonym">Common thornapple</name>
    <dbReference type="NCBI Taxonomy" id="4076"/>
    <lineage>
        <taxon>Eukaryota</taxon>
        <taxon>Viridiplantae</taxon>
        <taxon>Streptophyta</taxon>
        <taxon>Embryophyta</taxon>
        <taxon>Tracheophyta</taxon>
        <taxon>Spermatophyta</taxon>
        <taxon>Magnoliopsida</taxon>
        <taxon>eudicotyledons</taxon>
        <taxon>Gunneridae</taxon>
        <taxon>Pentapetalae</taxon>
        <taxon>asterids</taxon>
        <taxon>lamiids</taxon>
        <taxon>Solanales</taxon>
        <taxon>Solanaceae</taxon>
        <taxon>Solanoideae</taxon>
        <taxon>Datureae</taxon>
        <taxon>Datura</taxon>
    </lineage>
</organism>